<comment type="similarity">
    <text evidence="1">Belongs to the glycosyl hydrolase 16 family.</text>
</comment>
<proteinExistence type="inferred from homology"/>
<evidence type="ECO:0000256" key="2">
    <source>
        <dbReference type="SAM" id="SignalP"/>
    </source>
</evidence>
<reference evidence="4 5" key="1">
    <citation type="submission" date="2015-12" db="EMBL/GenBank/DDBJ databases">
        <title>The genome of Folsomia candida.</title>
        <authorList>
            <person name="Faddeeva A."/>
            <person name="Derks M.F."/>
            <person name="Anvar Y."/>
            <person name="Smit S."/>
            <person name="Van Straalen N."/>
            <person name="Roelofs D."/>
        </authorList>
    </citation>
    <scope>NUCLEOTIDE SEQUENCE [LARGE SCALE GENOMIC DNA]</scope>
    <source>
        <strain evidence="4 5">VU population</strain>
        <tissue evidence="4">Whole body</tissue>
    </source>
</reference>
<dbReference type="InterPro" id="IPR000757">
    <property type="entry name" value="Beta-glucanase-like"/>
</dbReference>
<sequence>MRLLIVLACLISCGLAAKQQSITTVNGLRGLYAPGDLIWEDTFDTFDATKWDYEANMNGGGNNEFQVYERNESNAYVTNGVMHIKPDLTVDHLGGNYEHFYNGYHYVECCTDPPRGGACDRQAGYPNILQPAYSARLRTKGRFSFRYGKVEVRAKLPRGDWMWPAIWMMPEHAVYGGWPSSGEVDIMESRGNRNLFNPAGVNIGTEQVGSTLHFGPFWPHNGYWAAHNTTNSEATNGYDQDFHLYQLEWTEFGFLFRVDNQTVTRVVPPAGGFFELGQFDPTIENPWTEAGGAINPRMAPFDQEFHFILNVAVGGNFFPTDSTPPRPWETAQTFLSFWEARDDWLPSWQGDDAALQVDYIRVWAV</sequence>
<dbReference type="GO" id="GO:0005975">
    <property type="term" value="P:carbohydrate metabolic process"/>
    <property type="evidence" value="ECO:0007669"/>
    <property type="project" value="InterPro"/>
</dbReference>
<dbReference type="InterPro" id="IPR013320">
    <property type="entry name" value="ConA-like_dom_sf"/>
</dbReference>
<keyword evidence="2" id="KW-0732">Signal</keyword>
<comment type="caution">
    <text evidence="4">The sequence shown here is derived from an EMBL/GenBank/DDBJ whole genome shotgun (WGS) entry which is preliminary data.</text>
</comment>
<dbReference type="STRING" id="158441.A0A226ES67"/>
<keyword evidence="5" id="KW-1185">Reference proteome</keyword>
<feature type="chain" id="PRO_5013076126" evidence="2">
    <location>
        <begin position="17"/>
        <end position="365"/>
    </location>
</feature>
<protein>
    <submittedName>
        <fullName evidence="4">Beta-1,3-glucan-binding protein</fullName>
    </submittedName>
</protein>
<dbReference type="Pfam" id="PF00722">
    <property type="entry name" value="Glyco_hydro_16"/>
    <property type="match status" value="1"/>
</dbReference>
<organism evidence="4 5">
    <name type="scientific">Folsomia candida</name>
    <name type="common">Springtail</name>
    <dbReference type="NCBI Taxonomy" id="158441"/>
    <lineage>
        <taxon>Eukaryota</taxon>
        <taxon>Metazoa</taxon>
        <taxon>Ecdysozoa</taxon>
        <taxon>Arthropoda</taxon>
        <taxon>Hexapoda</taxon>
        <taxon>Collembola</taxon>
        <taxon>Entomobryomorpha</taxon>
        <taxon>Isotomoidea</taxon>
        <taxon>Isotomidae</taxon>
        <taxon>Proisotominae</taxon>
        <taxon>Folsomia</taxon>
    </lineage>
</organism>
<dbReference type="OMA" id="YAIECFC"/>
<dbReference type="SUPFAM" id="SSF49899">
    <property type="entry name" value="Concanavalin A-like lectins/glucanases"/>
    <property type="match status" value="1"/>
</dbReference>
<evidence type="ECO:0000256" key="1">
    <source>
        <dbReference type="ARBA" id="ARBA00006865"/>
    </source>
</evidence>
<dbReference type="PROSITE" id="PS51762">
    <property type="entry name" value="GH16_2"/>
    <property type="match status" value="1"/>
</dbReference>
<evidence type="ECO:0000259" key="3">
    <source>
        <dbReference type="PROSITE" id="PS51762"/>
    </source>
</evidence>
<dbReference type="InterPro" id="IPR050546">
    <property type="entry name" value="Glycosyl_Hydrlase_16"/>
</dbReference>
<evidence type="ECO:0000313" key="5">
    <source>
        <dbReference type="Proteomes" id="UP000198287"/>
    </source>
</evidence>
<accession>A0A226ES67</accession>
<gene>
    <name evidence="4" type="ORF">Fcan01_04892</name>
</gene>
<dbReference type="Gene3D" id="2.60.120.200">
    <property type="match status" value="1"/>
</dbReference>
<feature type="domain" description="GH16" evidence="3">
    <location>
        <begin position="37"/>
        <end position="365"/>
    </location>
</feature>
<feature type="signal peptide" evidence="2">
    <location>
        <begin position="1"/>
        <end position="16"/>
    </location>
</feature>
<dbReference type="EMBL" id="LNIX01000002">
    <property type="protein sequence ID" value="OXA60475.1"/>
    <property type="molecule type" value="Genomic_DNA"/>
</dbReference>
<dbReference type="AlphaFoldDB" id="A0A226ES67"/>
<name>A0A226ES67_FOLCA</name>
<dbReference type="PANTHER" id="PTHR10963">
    <property type="entry name" value="GLYCOSYL HYDROLASE-RELATED"/>
    <property type="match status" value="1"/>
</dbReference>
<dbReference type="GO" id="GO:0004553">
    <property type="term" value="F:hydrolase activity, hydrolyzing O-glycosyl compounds"/>
    <property type="evidence" value="ECO:0007669"/>
    <property type="project" value="InterPro"/>
</dbReference>
<dbReference type="PANTHER" id="PTHR10963:SF55">
    <property type="entry name" value="GLYCOSIDE HYDROLASE FAMILY 16 PROTEIN"/>
    <property type="match status" value="1"/>
</dbReference>
<evidence type="ECO:0000313" key="4">
    <source>
        <dbReference type="EMBL" id="OXA60475.1"/>
    </source>
</evidence>
<dbReference type="OrthoDB" id="4781at2759"/>
<dbReference type="Proteomes" id="UP000198287">
    <property type="component" value="Unassembled WGS sequence"/>
</dbReference>